<dbReference type="InterPro" id="IPR033113">
    <property type="entry name" value="PLA2_histidine"/>
</dbReference>
<gene>
    <name evidence="10" type="ORF">KQX54_002172</name>
</gene>
<dbReference type="GO" id="GO:0016042">
    <property type="term" value="P:lipid catabolic process"/>
    <property type="evidence" value="ECO:0007669"/>
    <property type="project" value="UniProtKB-KW"/>
</dbReference>
<dbReference type="PANTHER" id="PTHR12253">
    <property type="entry name" value="RH14732P"/>
    <property type="match status" value="1"/>
</dbReference>
<keyword evidence="8" id="KW-0732">Signal</keyword>
<keyword evidence="11" id="KW-1185">Reference proteome</keyword>
<dbReference type="GO" id="GO:0050482">
    <property type="term" value="P:arachidonate secretion"/>
    <property type="evidence" value="ECO:0007669"/>
    <property type="project" value="InterPro"/>
</dbReference>
<dbReference type="PROSITE" id="PS00118">
    <property type="entry name" value="PA2_HIS"/>
    <property type="match status" value="1"/>
</dbReference>
<evidence type="ECO:0000256" key="5">
    <source>
        <dbReference type="ARBA" id="ARBA00022963"/>
    </source>
</evidence>
<reference evidence="10 11" key="1">
    <citation type="journal article" date="2021" name="J. Hered.">
        <title>A chromosome-level genome assembly of the parasitoid wasp, Cotesia glomerata (Hymenoptera: Braconidae).</title>
        <authorList>
            <person name="Pinto B.J."/>
            <person name="Weis J.J."/>
            <person name="Gamble T."/>
            <person name="Ode P.J."/>
            <person name="Paul R."/>
            <person name="Zaspel J.M."/>
        </authorList>
    </citation>
    <scope>NUCLEOTIDE SEQUENCE [LARGE SCALE GENOMIC DNA]</scope>
    <source>
        <strain evidence="10">CgM1</strain>
    </source>
</reference>
<feature type="domain" description="Phospholipase A2-like central" evidence="9">
    <location>
        <begin position="122"/>
        <end position="216"/>
    </location>
</feature>
<dbReference type="EMBL" id="JAHXZJ010002982">
    <property type="protein sequence ID" value="KAH0534256.1"/>
    <property type="molecule type" value="Genomic_DNA"/>
</dbReference>
<dbReference type="GO" id="GO:0006644">
    <property type="term" value="P:phospholipid metabolic process"/>
    <property type="evidence" value="ECO:0007669"/>
    <property type="project" value="InterPro"/>
</dbReference>
<comment type="caution">
    <text evidence="10">The sequence shown here is derived from an EMBL/GenBank/DDBJ whole genome shotgun (WGS) entry which is preliminary data.</text>
</comment>
<evidence type="ECO:0000256" key="7">
    <source>
        <dbReference type="ARBA" id="ARBA00029903"/>
    </source>
</evidence>
<dbReference type="GO" id="GO:0005576">
    <property type="term" value="C:extracellular region"/>
    <property type="evidence" value="ECO:0007669"/>
    <property type="project" value="UniProtKB-SubCell"/>
</dbReference>
<keyword evidence="5" id="KW-0442">Lipid degradation</keyword>
<comment type="subcellular location">
    <subcellularLocation>
        <location evidence="2">Secreted</location>
    </subcellularLocation>
</comment>
<feature type="signal peptide" evidence="8">
    <location>
        <begin position="1"/>
        <end position="21"/>
    </location>
</feature>
<comment type="cofactor">
    <cofactor evidence="1">
        <name>Ca(2+)</name>
        <dbReference type="ChEBI" id="CHEBI:29108"/>
    </cofactor>
</comment>
<dbReference type="EC" id="3.1.1.4" evidence="3"/>
<dbReference type="Gene3D" id="1.20.90.10">
    <property type="entry name" value="Phospholipase A2 domain"/>
    <property type="match status" value="1"/>
</dbReference>
<evidence type="ECO:0000256" key="8">
    <source>
        <dbReference type="SAM" id="SignalP"/>
    </source>
</evidence>
<feature type="chain" id="PRO_5043944619" description="phospholipase A2" evidence="8">
    <location>
        <begin position="22"/>
        <end position="258"/>
    </location>
</feature>
<dbReference type="GO" id="GO:0004623">
    <property type="term" value="F:phospholipase A2 activity"/>
    <property type="evidence" value="ECO:0007669"/>
    <property type="project" value="UniProtKB-EC"/>
</dbReference>
<evidence type="ECO:0000259" key="9">
    <source>
        <dbReference type="Pfam" id="PF05826"/>
    </source>
</evidence>
<accession>A0AAV7HUS5</accession>
<keyword evidence="4" id="KW-0964">Secreted</keyword>
<evidence type="ECO:0000313" key="11">
    <source>
        <dbReference type="Proteomes" id="UP000826195"/>
    </source>
</evidence>
<evidence type="ECO:0000256" key="6">
    <source>
        <dbReference type="ARBA" id="ARBA00023098"/>
    </source>
</evidence>
<proteinExistence type="predicted"/>
<keyword evidence="6" id="KW-0443">Lipid metabolism</keyword>
<dbReference type="AlphaFoldDB" id="A0AAV7HUS5"/>
<dbReference type="Pfam" id="PF05826">
    <property type="entry name" value="Phospholip_A2_2"/>
    <property type="match status" value="1"/>
</dbReference>
<dbReference type="InterPro" id="IPR036444">
    <property type="entry name" value="PLipase_A2_dom_sf"/>
</dbReference>
<evidence type="ECO:0000256" key="1">
    <source>
        <dbReference type="ARBA" id="ARBA00001913"/>
    </source>
</evidence>
<dbReference type="InterPro" id="IPR016090">
    <property type="entry name" value="PLA2-like_dom"/>
</dbReference>
<evidence type="ECO:0000256" key="3">
    <source>
        <dbReference type="ARBA" id="ARBA00013278"/>
    </source>
</evidence>
<dbReference type="Proteomes" id="UP000826195">
    <property type="component" value="Unassembled WGS sequence"/>
</dbReference>
<organism evidence="10 11">
    <name type="scientific">Cotesia glomerata</name>
    <name type="common">Lepidopteran parasitic wasp</name>
    <name type="synonym">Apanteles glomeratus</name>
    <dbReference type="NCBI Taxonomy" id="32391"/>
    <lineage>
        <taxon>Eukaryota</taxon>
        <taxon>Metazoa</taxon>
        <taxon>Ecdysozoa</taxon>
        <taxon>Arthropoda</taxon>
        <taxon>Hexapoda</taxon>
        <taxon>Insecta</taxon>
        <taxon>Pterygota</taxon>
        <taxon>Neoptera</taxon>
        <taxon>Endopterygota</taxon>
        <taxon>Hymenoptera</taxon>
        <taxon>Apocrita</taxon>
        <taxon>Ichneumonoidea</taxon>
        <taxon>Braconidae</taxon>
        <taxon>Microgastrinae</taxon>
        <taxon>Cotesia</taxon>
    </lineage>
</organism>
<evidence type="ECO:0000256" key="4">
    <source>
        <dbReference type="ARBA" id="ARBA00022525"/>
    </source>
</evidence>
<dbReference type="SUPFAM" id="SSF48619">
    <property type="entry name" value="Phospholipase A2, PLA2"/>
    <property type="match status" value="1"/>
</dbReference>
<protein>
    <recommendedName>
        <fullName evidence="3">phospholipase A2</fullName>
        <ecNumber evidence="3">3.1.1.4</ecNumber>
    </recommendedName>
    <alternativeName>
        <fullName evidence="7">Phosphatidylcholine 2-acylhydrolase</fullName>
    </alternativeName>
</protein>
<evidence type="ECO:0000313" key="10">
    <source>
        <dbReference type="EMBL" id="KAH0534256.1"/>
    </source>
</evidence>
<name>A0AAV7HUS5_COTGL</name>
<sequence>MCNIIYFTLLIVIFNPKKIHSQLTASEGPDYTTIIEKYSNYNLEPSIETNQNSVEKLIQGARSVGKFFNQNSTSNPEESSGITGFIKNSVKMILKPVVKVAAEAGKGFGAFLNEHKDQLRLIYPGTRWCGDGNRAKSEEDRGFFESTDTCCKNHDRCPFNIQSGKSFGPLINNGAFTRSWCACDHAFYQCLKNANNPIAKEIGHTFFTFLGPQCIYYGYPIVSCAEYGGKRLFERKCTQYQVDISKNFTLQWLDNPDF</sequence>
<evidence type="ECO:0000256" key="2">
    <source>
        <dbReference type="ARBA" id="ARBA00004613"/>
    </source>
</evidence>